<name>A0A942DXJ0_9HYPH</name>
<evidence type="ECO:0000256" key="4">
    <source>
        <dbReference type="ARBA" id="ARBA00023239"/>
    </source>
</evidence>
<dbReference type="Proteomes" id="UP000680348">
    <property type="component" value="Unassembled WGS sequence"/>
</dbReference>
<dbReference type="InterPro" id="IPR036108">
    <property type="entry name" value="4pyrrol_syn_uPrphyn_synt_sf"/>
</dbReference>
<evidence type="ECO:0000256" key="7">
    <source>
        <dbReference type="ARBA" id="ARBA00040167"/>
    </source>
</evidence>
<evidence type="ECO:0000256" key="2">
    <source>
        <dbReference type="ARBA" id="ARBA00008133"/>
    </source>
</evidence>
<dbReference type="InterPro" id="IPR003754">
    <property type="entry name" value="4pyrrol_synth_uPrphyn_synth"/>
</dbReference>
<dbReference type="Gene3D" id="3.40.50.10090">
    <property type="match status" value="2"/>
</dbReference>
<dbReference type="RefSeq" id="WP_188255517.1">
    <property type="nucleotide sequence ID" value="NZ_JABVCF010000007.1"/>
</dbReference>
<comment type="similarity">
    <text evidence="2 9">Belongs to the uroporphyrinogen-III synthase family.</text>
</comment>
<organism evidence="11 12">
    <name type="scientific">Pseudaminobacter soli</name>
    <name type="common">ex Zhang et al. 2022</name>
    <dbReference type="NCBI Taxonomy" id="2831468"/>
    <lineage>
        <taxon>Bacteria</taxon>
        <taxon>Pseudomonadati</taxon>
        <taxon>Pseudomonadota</taxon>
        <taxon>Alphaproteobacteria</taxon>
        <taxon>Hyphomicrobiales</taxon>
        <taxon>Phyllobacteriaceae</taxon>
        <taxon>Pseudaminobacter</taxon>
    </lineage>
</organism>
<comment type="catalytic activity">
    <reaction evidence="8 9">
        <text>hydroxymethylbilane = uroporphyrinogen III + H2O</text>
        <dbReference type="Rhea" id="RHEA:18965"/>
        <dbReference type="ChEBI" id="CHEBI:15377"/>
        <dbReference type="ChEBI" id="CHEBI:57308"/>
        <dbReference type="ChEBI" id="CHEBI:57845"/>
        <dbReference type="EC" id="4.2.1.75"/>
    </reaction>
</comment>
<comment type="function">
    <text evidence="6 9">Catalyzes cyclization of the linear tetrapyrrole, hydroxymethylbilane, to the macrocyclic uroporphyrinogen III.</text>
</comment>
<protein>
    <recommendedName>
        <fullName evidence="7 9">Uroporphyrinogen-III synthase</fullName>
        <ecNumber evidence="3 9">4.2.1.75</ecNumber>
    </recommendedName>
</protein>
<evidence type="ECO:0000256" key="9">
    <source>
        <dbReference type="RuleBase" id="RU366031"/>
    </source>
</evidence>
<reference evidence="11" key="1">
    <citation type="submission" date="2021-04" db="EMBL/GenBank/DDBJ databases">
        <title>Pseudaminobacter soli sp. nov., isolated from paddy soil contaminated by heavy metals.</title>
        <authorList>
            <person name="Zhang K."/>
        </authorList>
    </citation>
    <scope>NUCLEOTIDE SEQUENCE</scope>
    <source>
        <strain evidence="11">19-2017</strain>
    </source>
</reference>
<dbReference type="Pfam" id="PF02602">
    <property type="entry name" value="HEM4"/>
    <property type="match status" value="1"/>
</dbReference>
<evidence type="ECO:0000259" key="10">
    <source>
        <dbReference type="Pfam" id="PF02602"/>
    </source>
</evidence>
<evidence type="ECO:0000256" key="8">
    <source>
        <dbReference type="ARBA" id="ARBA00048617"/>
    </source>
</evidence>
<dbReference type="CDD" id="cd06578">
    <property type="entry name" value="HemD"/>
    <property type="match status" value="1"/>
</dbReference>
<dbReference type="InterPro" id="IPR039793">
    <property type="entry name" value="UROS/Hem4"/>
</dbReference>
<dbReference type="GO" id="GO:0004852">
    <property type="term" value="F:uroporphyrinogen-III synthase activity"/>
    <property type="evidence" value="ECO:0007669"/>
    <property type="project" value="UniProtKB-UniRule"/>
</dbReference>
<comment type="caution">
    <text evidence="11">The sequence shown here is derived from an EMBL/GenBank/DDBJ whole genome shotgun (WGS) entry which is preliminary data.</text>
</comment>
<evidence type="ECO:0000313" key="12">
    <source>
        <dbReference type="Proteomes" id="UP000680348"/>
    </source>
</evidence>
<dbReference type="EC" id="4.2.1.75" evidence="3 9"/>
<evidence type="ECO:0000313" key="11">
    <source>
        <dbReference type="EMBL" id="MBS3649974.1"/>
    </source>
</evidence>
<proteinExistence type="inferred from homology"/>
<dbReference type="GO" id="GO:0006782">
    <property type="term" value="P:protoporphyrinogen IX biosynthetic process"/>
    <property type="evidence" value="ECO:0007669"/>
    <property type="project" value="UniProtKB-UniRule"/>
</dbReference>
<comment type="pathway">
    <text evidence="1 9">Porphyrin-containing compound metabolism; protoporphyrin-IX biosynthesis; coproporphyrinogen-III from 5-aminolevulinate: step 3/4.</text>
</comment>
<keyword evidence="12" id="KW-1185">Reference proteome</keyword>
<gene>
    <name evidence="11" type="ORF">KEU06_15275</name>
</gene>
<sequence>MRHRVLVTRPRGEAARTSRRLAEMGFYPVELPLSEIVPVSLDVSTLPNAFDAVAITSANAITHASSPLLAALSEKPCFAVGARTAGKAREAGFGHVEEAQGDASALARLVAGRLGTGARIVFPCGRVRLSELERLLGGAGLSVFPIETYDSRRVNYDSSTLEGVLGGEPIDAVLLYSAKAAEHFSGLAWSQAASEALRGARFLCMSARVAGKLADVPSTRIEIASEPTEDLLLRLLGAPTRCGEAS</sequence>
<evidence type="ECO:0000256" key="5">
    <source>
        <dbReference type="ARBA" id="ARBA00023244"/>
    </source>
</evidence>
<dbReference type="PANTHER" id="PTHR38042:SF1">
    <property type="entry name" value="UROPORPHYRINOGEN-III SYNTHASE, CHLOROPLASTIC"/>
    <property type="match status" value="1"/>
</dbReference>
<dbReference type="NCBIfam" id="NF006621">
    <property type="entry name" value="PRK09189.1"/>
    <property type="match status" value="1"/>
</dbReference>
<dbReference type="EMBL" id="JAGWCR010000007">
    <property type="protein sequence ID" value="MBS3649974.1"/>
    <property type="molecule type" value="Genomic_DNA"/>
</dbReference>
<evidence type="ECO:0000256" key="3">
    <source>
        <dbReference type="ARBA" id="ARBA00013109"/>
    </source>
</evidence>
<dbReference type="AlphaFoldDB" id="A0A942DXJ0"/>
<keyword evidence="5 9" id="KW-0627">Porphyrin biosynthesis</keyword>
<evidence type="ECO:0000256" key="1">
    <source>
        <dbReference type="ARBA" id="ARBA00004772"/>
    </source>
</evidence>
<evidence type="ECO:0000256" key="6">
    <source>
        <dbReference type="ARBA" id="ARBA00037589"/>
    </source>
</evidence>
<keyword evidence="4 9" id="KW-0456">Lyase</keyword>
<dbReference type="GO" id="GO:0006780">
    <property type="term" value="P:uroporphyrinogen III biosynthetic process"/>
    <property type="evidence" value="ECO:0007669"/>
    <property type="project" value="UniProtKB-UniRule"/>
</dbReference>
<dbReference type="SUPFAM" id="SSF69618">
    <property type="entry name" value="HemD-like"/>
    <property type="match status" value="1"/>
</dbReference>
<accession>A0A942DXJ0</accession>
<feature type="domain" description="Tetrapyrrole biosynthesis uroporphyrinogen III synthase" evidence="10">
    <location>
        <begin position="16"/>
        <end position="232"/>
    </location>
</feature>
<dbReference type="PANTHER" id="PTHR38042">
    <property type="entry name" value="UROPORPHYRINOGEN-III SYNTHASE, CHLOROPLASTIC"/>
    <property type="match status" value="1"/>
</dbReference>